<organism evidence="1 2">
    <name type="scientific">Klebsiella michiganensis</name>
    <dbReference type="NCBI Taxonomy" id="1134687"/>
    <lineage>
        <taxon>Bacteria</taxon>
        <taxon>Pseudomonadati</taxon>
        <taxon>Pseudomonadota</taxon>
        <taxon>Gammaproteobacteria</taxon>
        <taxon>Enterobacterales</taxon>
        <taxon>Enterobacteriaceae</taxon>
        <taxon>Klebsiella/Raoultella group</taxon>
        <taxon>Klebsiella</taxon>
    </lineage>
</organism>
<proteinExistence type="predicted"/>
<keyword evidence="2" id="KW-1185">Reference proteome</keyword>
<dbReference type="Proteomes" id="UP000036305">
    <property type="component" value="Unassembled WGS sequence"/>
</dbReference>
<name>A0ABR5GL53_9ENTR</name>
<evidence type="ECO:0000313" key="1">
    <source>
        <dbReference type="EMBL" id="KLY43162.1"/>
    </source>
</evidence>
<dbReference type="EMBL" id="LEUS01000001">
    <property type="protein sequence ID" value="KLY43162.1"/>
    <property type="molecule type" value="Genomic_DNA"/>
</dbReference>
<accession>A0ABR5GL53</accession>
<sequence>MITKITEQEYFQERMQYMQDLVKQAEWAEQAQDVNKVEYLLDVLATEIAPFQVALNIVKATKGRLTND</sequence>
<dbReference type="RefSeq" id="WP_003846412.1">
    <property type="nucleotide sequence ID" value="NZ_JAKWGX010000115.1"/>
</dbReference>
<evidence type="ECO:0000313" key="2">
    <source>
        <dbReference type="Proteomes" id="UP000036305"/>
    </source>
</evidence>
<gene>
    <name evidence="1" type="ORF">SK91_00086</name>
</gene>
<comment type="caution">
    <text evidence="1">The sequence shown here is derived from an EMBL/GenBank/DDBJ whole genome shotgun (WGS) entry which is preliminary data.</text>
</comment>
<reference evidence="1 2" key="1">
    <citation type="submission" date="2015-06" db="EMBL/GenBank/DDBJ databases">
        <title>The Genome Sequence of None.</title>
        <authorList>
            <consortium name="The Broad Institute Genomics Platform"/>
            <consortium name="The Broad Institute Genome Sequencing Center for Infectious Disease"/>
            <person name="Earl A.M."/>
            <person name="Onderdonk A.B."/>
            <person name="Kirby J."/>
            <person name="Ferraro M.J."/>
            <person name="Huang S."/>
            <person name="Spencer M."/>
            <person name="Fodor A."/>
            <person name="Hooper D."/>
            <person name="Dekker J."/>
            <person name="O'Brien T."/>
            <person name="Quan V."/>
            <person name="Gombosev A."/>
            <person name="Delaney M."/>
            <person name="DuBois A."/>
            <person name="Ernst C."/>
            <person name="Kim D.S."/>
            <person name="Rossman W."/>
            <person name="Gohs F."/>
            <person name="Petruso H."/>
            <person name="Nozar T."/>
            <person name="Mougeot F."/>
            <person name="Manson-McGuire A."/>
            <person name="Young S."/>
            <person name="Abouelleil A."/>
            <person name="Cao P."/>
            <person name="Chapman S.B."/>
            <person name="Griggs A."/>
            <person name="Priest M."/>
            <person name="Shea T."/>
            <person name="Wortman I."/>
            <person name="Wortman J.R."/>
            <person name="Nusbaum C."/>
            <person name="Birren B."/>
        </authorList>
    </citation>
    <scope>NUCLEOTIDE SEQUENCE [LARGE SCALE GENOMIC DNA]</scope>
    <source>
        <strain evidence="1 2">MGH87</strain>
    </source>
</reference>
<protein>
    <submittedName>
        <fullName evidence="1">Uncharacterized protein</fullName>
    </submittedName>
</protein>